<sequence length="76" mass="8214">MQSVHDTVRCSASIITTNSSRRLGDRPHQANHAPREIGAYHLSLNSAQYGRGVEAHADGASPRARASMGCAMHRMT</sequence>
<evidence type="ECO:0000313" key="2">
    <source>
        <dbReference type="EMBL" id="OCH93752.1"/>
    </source>
</evidence>
<reference evidence="2 3" key="1">
    <citation type="submission" date="2016-07" db="EMBL/GenBank/DDBJ databases">
        <title>Draft genome of the white-rot fungus Obba rivulosa 3A-2.</title>
        <authorList>
            <consortium name="DOE Joint Genome Institute"/>
            <person name="Miettinen O."/>
            <person name="Riley R."/>
            <person name="Acob R."/>
            <person name="Barry K."/>
            <person name="Cullen D."/>
            <person name="De Vries R."/>
            <person name="Hainaut M."/>
            <person name="Hatakka A."/>
            <person name="Henrissat B."/>
            <person name="Hilden K."/>
            <person name="Kuo R."/>
            <person name="Labutti K."/>
            <person name="Lipzen A."/>
            <person name="Makela M.R."/>
            <person name="Sandor L."/>
            <person name="Spatafora J.W."/>
            <person name="Grigoriev I.V."/>
            <person name="Hibbett D.S."/>
        </authorList>
    </citation>
    <scope>NUCLEOTIDE SEQUENCE [LARGE SCALE GENOMIC DNA]</scope>
    <source>
        <strain evidence="2 3">3A-2</strain>
    </source>
</reference>
<dbReference type="EMBL" id="KV722351">
    <property type="protein sequence ID" value="OCH93752.1"/>
    <property type="molecule type" value="Genomic_DNA"/>
</dbReference>
<evidence type="ECO:0000256" key="1">
    <source>
        <dbReference type="SAM" id="MobiDB-lite"/>
    </source>
</evidence>
<proteinExistence type="predicted"/>
<feature type="region of interest" description="Disordered" evidence="1">
    <location>
        <begin position="55"/>
        <end position="76"/>
    </location>
</feature>
<dbReference type="Proteomes" id="UP000250043">
    <property type="component" value="Unassembled WGS sequence"/>
</dbReference>
<dbReference type="AlphaFoldDB" id="A0A8E2J351"/>
<name>A0A8E2J351_9APHY</name>
<accession>A0A8E2J351</accession>
<gene>
    <name evidence="2" type="ORF">OBBRIDRAFT_266924</name>
</gene>
<keyword evidence="3" id="KW-1185">Reference proteome</keyword>
<protein>
    <submittedName>
        <fullName evidence="2">Uncharacterized protein</fullName>
    </submittedName>
</protein>
<organism evidence="2 3">
    <name type="scientific">Obba rivulosa</name>
    <dbReference type="NCBI Taxonomy" id="1052685"/>
    <lineage>
        <taxon>Eukaryota</taxon>
        <taxon>Fungi</taxon>
        <taxon>Dikarya</taxon>
        <taxon>Basidiomycota</taxon>
        <taxon>Agaricomycotina</taxon>
        <taxon>Agaricomycetes</taxon>
        <taxon>Polyporales</taxon>
        <taxon>Gelatoporiaceae</taxon>
        <taxon>Obba</taxon>
    </lineage>
</organism>
<evidence type="ECO:0000313" key="3">
    <source>
        <dbReference type="Proteomes" id="UP000250043"/>
    </source>
</evidence>